<evidence type="ECO:0000313" key="2">
    <source>
        <dbReference type="Proteomes" id="UP000237351"/>
    </source>
</evidence>
<dbReference type="RefSeq" id="WP_085784591.1">
    <property type="nucleotide sequence ID" value="NZ_CP008743.1"/>
</dbReference>
<protein>
    <submittedName>
        <fullName evidence="1">Uncharacterized protein</fullName>
    </submittedName>
</protein>
<proteinExistence type="predicted"/>
<dbReference type="STRING" id="1414854.GQ61_06960"/>
<sequence>MSILKRLREDYSSLFETLNKVNYKAYGSHLKYEESRIAWCDELKIGLRIHQYIQDDIFDSFLSAQISNEINKKHILLNYQLIERSIWVLENEKLTAHDWYKKALLLKNLTVETLNVEKGIVLDLIENTYDEQEQQKIGWNYTQTKLDIFSQWLCI</sequence>
<evidence type="ECO:0000313" key="1">
    <source>
        <dbReference type="EMBL" id="ARN85071.1"/>
    </source>
</evidence>
<dbReference type="AlphaFoldDB" id="A0A1W6N5I3"/>
<accession>A0A1W6N5I3</accession>
<dbReference type="KEGG" id="naf:GQ61_06960"/>
<organism evidence="1 2">
    <name type="scientific">Candidatus Nucleicultrix amoebiphila FS5</name>
    <dbReference type="NCBI Taxonomy" id="1414854"/>
    <lineage>
        <taxon>Bacteria</taxon>
        <taxon>Pseudomonadati</taxon>
        <taxon>Pseudomonadota</taxon>
        <taxon>Alphaproteobacteria</taxon>
        <taxon>Holosporales</taxon>
        <taxon>Candidatus Nucleicultricaceae</taxon>
        <taxon>Candidatus Nucleicultrix</taxon>
    </lineage>
</organism>
<name>A0A1W6N5I3_9PROT</name>
<keyword evidence="2" id="KW-1185">Reference proteome</keyword>
<dbReference type="Proteomes" id="UP000237351">
    <property type="component" value="Chromosome"/>
</dbReference>
<gene>
    <name evidence="1" type="ORF">GQ61_06960</name>
</gene>
<dbReference type="EMBL" id="CP008743">
    <property type="protein sequence ID" value="ARN85071.1"/>
    <property type="molecule type" value="Genomic_DNA"/>
</dbReference>
<reference evidence="1 2" key="1">
    <citation type="submission" date="2014-06" db="EMBL/GenBank/DDBJ databases">
        <title>The genome of the endonuclear symbiont Nucleicultrix amoebiphila.</title>
        <authorList>
            <person name="Schulz F."/>
            <person name="Horn M."/>
        </authorList>
    </citation>
    <scope>NUCLEOTIDE SEQUENCE [LARGE SCALE GENOMIC DNA]</scope>
    <source>
        <strain evidence="1 2">FS5</strain>
    </source>
</reference>